<dbReference type="InterPro" id="IPR006578">
    <property type="entry name" value="MADF-dom"/>
</dbReference>
<dbReference type="SMART" id="SM00595">
    <property type="entry name" value="MADF"/>
    <property type="match status" value="1"/>
</dbReference>
<feature type="non-terminal residue" evidence="2">
    <location>
        <position position="1"/>
    </location>
</feature>
<protein>
    <recommendedName>
        <fullName evidence="1">MADF domain-containing protein</fullName>
    </recommendedName>
</protein>
<evidence type="ECO:0000259" key="1">
    <source>
        <dbReference type="PROSITE" id="PS51029"/>
    </source>
</evidence>
<dbReference type="Pfam" id="PF10545">
    <property type="entry name" value="MADF_DNA_bdg"/>
    <property type="match status" value="1"/>
</dbReference>
<dbReference type="GO" id="GO:0005634">
    <property type="term" value="C:nucleus"/>
    <property type="evidence" value="ECO:0007669"/>
    <property type="project" value="TreeGrafter"/>
</dbReference>
<sequence length="124" mass="14761">ADDTHLVDSIMKFPVLYNHERFFTSKNGALIKENWRAISAAVGRDEEVCKKRWRDIRDHYFKLKRKQLKKGSPIVTRWPIFEKLSFLDNAKRYRRTTLDNQYEADTEEASIDIYCPETTFKVEA</sequence>
<accession>A0A1B6LM34</accession>
<dbReference type="GO" id="GO:0006357">
    <property type="term" value="P:regulation of transcription by RNA polymerase II"/>
    <property type="evidence" value="ECO:0007669"/>
    <property type="project" value="TreeGrafter"/>
</dbReference>
<name>A0A1B6LM34_9HEMI</name>
<organism evidence="2">
    <name type="scientific">Graphocephala atropunctata</name>
    <dbReference type="NCBI Taxonomy" id="36148"/>
    <lineage>
        <taxon>Eukaryota</taxon>
        <taxon>Metazoa</taxon>
        <taxon>Ecdysozoa</taxon>
        <taxon>Arthropoda</taxon>
        <taxon>Hexapoda</taxon>
        <taxon>Insecta</taxon>
        <taxon>Pterygota</taxon>
        <taxon>Neoptera</taxon>
        <taxon>Paraneoptera</taxon>
        <taxon>Hemiptera</taxon>
        <taxon>Auchenorrhyncha</taxon>
        <taxon>Membracoidea</taxon>
        <taxon>Cicadellidae</taxon>
        <taxon>Cicadellinae</taxon>
        <taxon>Cicadellini</taxon>
        <taxon>Graphocephala</taxon>
    </lineage>
</organism>
<feature type="non-terminal residue" evidence="2">
    <location>
        <position position="124"/>
    </location>
</feature>
<dbReference type="PANTHER" id="PTHR12243:SF67">
    <property type="entry name" value="COREPRESSOR OF PANGOLIN, ISOFORM A-RELATED"/>
    <property type="match status" value="1"/>
</dbReference>
<dbReference type="GO" id="GO:0005667">
    <property type="term" value="C:transcription regulator complex"/>
    <property type="evidence" value="ECO:0007669"/>
    <property type="project" value="TreeGrafter"/>
</dbReference>
<gene>
    <name evidence="2" type="ORF">g.53023</name>
</gene>
<dbReference type="AlphaFoldDB" id="A0A1B6LM34"/>
<feature type="domain" description="MADF" evidence="1">
    <location>
        <begin position="5"/>
        <end position="92"/>
    </location>
</feature>
<reference evidence="2" key="1">
    <citation type="submission" date="2015-11" db="EMBL/GenBank/DDBJ databases">
        <title>De novo transcriptome assembly of four potential Pierce s Disease insect vectors from Arizona vineyards.</title>
        <authorList>
            <person name="Tassone E.E."/>
        </authorList>
    </citation>
    <scope>NUCLEOTIDE SEQUENCE</scope>
</reference>
<dbReference type="PROSITE" id="PS51029">
    <property type="entry name" value="MADF"/>
    <property type="match status" value="1"/>
</dbReference>
<dbReference type="InterPro" id="IPR039353">
    <property type="entry name" value="TF_Adf1"/>
</dbReference>
<dbReference type="PANTHER" id="PTHR12243">
    <property type="entry name" value="MADF DOMAIN TRANSCRIPTION FACTOR"/>
    <property type="match status" value="1"/>
</dbReference>
<evidence type="ECO:0000313" key="2">
    <source>
        <dbReference type="EMBL" id="JAT24726.1"/>
    </source>
</evidence>
<proteinExistence type="predicted"/>
<dbReference type="EMBL" id="GEBQ01015251">
    <property type="protein sequence ID" value="JAT24726.1"/>
    <property type="molecule type" value="Transcribed_RNA"/>
</dbReference>